<dbReference type="RefSeq" id="WP_109741397.1">
    <property type="nucleotide sequence ID" value="NZ_QGGO01000002.1"/>
</dbReference>
<evidence type="ECO:0000259" key="1">
    <source>
        <dbReference type="Pfam" id="PF21880"/>
    </source>
</evidence>
<gene>
    <name evidence="2" type="ORF">LV89_00627</name>
</gene>
<dbReference type="AlphaFoldDB" id="A0A316EDQ9"/>
<accession>A0A316EDQ9</accession>
<dbReference type="InterPro" id="IPR054209">
    <property type="entry name" value="DUF6916"/>
</dbReference>
<comment type="caution">
    <text evidence="2">The sequence shown here is derived from an EMBL/GenBank/DDBJ whole genome shotgun (WGS) entry which is preliminary data.</text>
</comment>
<dbReference type="Pfam" id="PF21880">
    <property type="entry name" value="DUF6916"/>
    <property type="match status" value="1"/>
</dbReference>
<evidence type="ECO:0000313" key="2">
    <source>
        <dbReference type="EMBL" id="PWK29073.1"/>
    </source>
</evidence>
<reference evidence="2 3" key="1">
    <citation type="submission" date="2018-05" db="EMBL/GenBank/DDBJ databases">
        <title>Genomic Encyclopedia of Archaeal and Bacterial Type Strains, Phase II (KMG-II): from individual species to whole genera.</title>
        <authorList>
            <person name="Goeker M."/>
        </authorList>
    </citation>
    <scope>NUCLEOTIDE SEQUENCE [LARGE SCALE GENOMIC DNA]</scope>
    <source>
        <strain evidence="2 3">DSM 22214</strain>
    </source>
</reference>
<dbReference type="EMBL" id="QGGO01000002">
    <property type="protein sequence ID" value="PWK29073.1"/>
    <property type="molecule type" value="Genomic_DNA"/>
</dbReference>
<dbReference type="OrthoDB" id="3034787at2"/>
<organism evidence="2 3">
    <name type="scientific">Arcicella aurantiaca</name>
    <dbReference type="NCBI Taxonomy" id="591202"/>
    <lineage>
        <taxon>Bacteria</taxon>
        <taxon>Pseudomonadati</taxon>
        <taxon>Bacteroidota</taxon>
        <taxon>Cytophagia</taxon>
        <taxon>Cytophagales</taxon>
        <taxon>Flectobacillaceae</taxon>
        <taxon>Arcicella</taxon>
    </lineage>
</organism>
<sequence length="99" mass="11548">MELQELTHQDFKGYLNQNLKIKFSEDVTLPAELVEVVKLKGYTPLEREPFLLTFRTQQQNEYYQQGTFVVEHPILGEIPMFLGPMGFDNIGMKYEAVFS</sequence>
<feature type="domain" description="DUF6916" evidence="1">
    <location>
        <begin position="6"/>
        <end position="98"/>
    </location>
</feature>
<proteinExistence type="predicted"/>
<dbReference type="Proteomes" id="UP000245489">
    <property type="component" value="Unassembled WGS sequence"/>
</dbReference>
<evidence type="ECO:0000313" key="3">
    <source>
        <dbReference type="Proteomes" id="UP000245489"/>
    </source>
</evidence>
<keyword evidence="3" id="KW-1185">Reference proteome</keyword>
<protein>
    <recommendedName>
        <fullName evidence="1">DUF6916 domain-containing protein</fullName>
    </recommendedName>
</protein>
<name>A0A316EDQ9_9BACT</name>